<dbReference type="InterPro" id="IPR001680">
    <property type="entry name" value="WD40_rpt"/>
</dbReference>
<dbReference type="OrthoDB" id="674604at2759"/>
<feature type="domain" description="Nephrocystin 3-like N-terminal" evidence="3">
    <location>
        <begin position="47"/>
        <end position="207"/>
    </location>
</feature>
<dbReference type="PROSITE" id="PS50082">
    <property type="entry name" value="WD_REPEATS_2"/>
    <property type="match status" value="2"/>
</dbReference>
<dbReference type="SMART" id="SM00320">
    <property type="entry name" value="WD40"/>
    <property type="match status" value="2"/>
</dbReference>
<name>A0A8E2DWG7_9PEZI</name>
<evidence type="ECO:0000313" key="4">
    <source>
        <dbReference type="EMBL" id="OCK72853.1"/>
    </source>
</evidence>
<dbReference type="PANTHER" id="PTHR10039:SF17">
    <property type="entry name" value="FUNGAL STAND N-TERMINAL GOODBYE DOMAIN-CONTAINING PROTEIN-RELATED"/>
    <property type="match status" value="1"/>
</dbReference>
<evidence type="ECO:0000259" key="3">
    <source>
        <dbReference type="Pfam" id="PF24883"/>
    </source>
</evidence>
<accession>A0A8E2DWG7</accession>
<feature type="repeat" description="WD" evidence="2">
    <location>
        <begin position="647"/>
        <end position="682"/>
    </location>
</feature>
<proteinExistence type="predicted"/>
<evidence type="ECO:0000313" key="5">
    <source>
        <dbReference type="Proteomes" id="UP000250266"/>
    </source>
</evidence>
<feature type="repeat" description="WD" evidence="2">
    <location>
        <begin position="605"/>
        <end position="646"/>
    </location>
</feature>
<keyword evidence="5" id="KW-1185">Reference proteome</keyword>
<dbReference type="Pfam" id="PF24883">
    <property type="entry name" value="NPHP3_N"/>
    <property type="match status" value="1"/>
</dbReference>
<dbReference type="InterPro" id="IPR015943">
    <property type="entry name" value="WD40/YVTN_repeat-like_dom_sf"/>
</dbReference>
<reference evidence="4 5" key="1">
    <citation type="journal article" date="2016" name="Nat. Commun.">
        <title>Ectomycorrhizal ecology is imprinted in the genome of the dominant symbiotic fungus Cenococcum geophilum.</title>
        <authorList>
            <consortium name="DOE Joint Genome Institute"/>
            <person name="Peter M."/>
            <person name="Kohler A."/>
            <person name="Ohm R.A."/>
            <person name="Kuo A."/>
            <person name="Krutzmann J."/>
            <person name="Morin E."/>
            <person name="Arend M."/>
            <person name="Barry K.W."/>
            <person name="Binder M."/>
            <person name="Choi C."/>
            <person name="Clum A."/>
            <person name="Copeland A."/>
            <person name="Grisel N."/>
            <person name="Haridas S."/>
            <person name="Kipfer T."/>
            <person name="LaButti K."/>
            <person name="Lindquist E."/>
            <person name="Lipzen A."/>
            <person name="Maire R."/>
            <person name="Meier B."/>
            <person name="Mihaltcheva S."/>
            <person name="Molinier V."/>
            <person name="Murat C."/>
            <person name="Poggeler S."/>
            <person name="Quandt C.A."/>
            <person name="Sperisen C."/>
            <person name="Tritt A."/>
            <person name="Tisserant E."/>
            <person name="Crous P.W."/>
            <person name="Henrissat B."/>
            <person name="Nehls U."/>
            <person name="Egli S."/>
            <person name="Spatafora J.W."/>
            <person name="Grigoriev I.V."/>
            <person name="Martin F.M."/>
        </authorList>
    </citation>
    <scope>NUCLEOTIDE SEQUENCE [LARGE SCALE GENOMIC DNA]</scope>
    <source>
        <strain evidence="4 5">CBS 459.81</strain>
    </source>
</reference>
<dbReference type="SUPFAM" id="SSF50978">
    <property type="entry name" value="WD40 repeat-like"/>
    <property type="match status" value="1"/>
</dbReference>
<gene>
    <name evidence="4" type="ORF">K432DRAFT_340986</name>
</gene>
<evidence type="ECO:0000256" key="2">
    <source>
        <dbReference type="PROSITE-ProRule" id="PRU00221"/>
    </source>
</evidence>
<dbReference type="InterPro" id="IPR036322">
    <property type="entry name" value="WD40_repeat_dom_sf"/>
</dbReference>
<dbReference type="Gene3D" id="2.130.10.10">
    <property type="entry name" value="YVTN repeat-like/Quinoprotein amine dehydrogenase"/>
    <property type="match status" value="1"/>
</dbReference>
<dbReference type="Proteomes" id="UP000250266">
    <property type="component" value="Unassembled WGS sequence"/>
</dbReference>
<organism evidence="4 5">
    <name type="scientific">Lepidopterella palustris CBS 459.81</name>
    <dbReference type="NCBI Taxonomy" id="1314670"/>
    <lineage>
        <taxon>Eukaryota</taxon>
        <taxon>Fungi</taxon>
        <taxon>Dikarya</taxon>
        <taxon>Ascomycota</taxon>
        <taxon>Pezizomycotina</taxon>
        <taxon>Dothideomycetes</taxon>
        <taxon>Pleosporomycetidae</taxon>
        <taxon>Mytilinidiales</taxon>
        <taxon>Argynnaceae</taxon>
        <taxon>Lepidopterella</taxon>
    </lineage>
</organism>
<protein>
    <recommendedName>
        <fullName evidence="3">Nephrocystin 3-like N-terminal domain-containing protein</fullName>
    </recommendedName>
</protein>
<keyword evidence="1" id="KW-0677">Repeat</keyword>
<dbReference type="InterPro" id="IPR027417">
    <property type="entry name" value="P-loop_NTPase"/>
</dbReference>
<feature type="non-terminal residue" evidence="4">
    <location>
        <position position="1"/>
    </location>
</feature>
<dbReference type="PROSITE" id="PS50294">
    <property type="entry name" value="WD_REPEATS_REGION"/>
    <property type="match status" value="2"/>
</dbReference>
<dbReference type="Gene3D" id="3.40.50.300">
    <property type="entry name" value="P-loop containing nucleotide triphosphate hydrolases"/>
    <property type="match status" value="1"/>
</dbReference>
<sequence length="682" mass="77454">MKDSVNALASKIDLARLPSAEGAAFDSHLDELDARCHPATRIDLLRQIREWAEDPHGKCIFWLNGMAGTGKSTISRTVAQSFADDGQLGASFFFKRGEGDRGNASRFFTTITAQLVRRVPAIVPYVRKAIDADPDISGKLMKEQFEKLIFQPLSDIGHISAHVSKLVIVIDALDECEREGDVRNILHLLAQTQYLSSVHMRIFLTSRPDLPVRLGFKKMSADAHQDVILQDVPKPIIQQDILAFLKDEFIRIRDDYNLLHTPNSSLPIDWPGERNIQALTEMAIPLFIFAATVCRFVGDPIWDPEDQLAIVLKYQTASQASKFDKTYLPILDRLAAGLTDSEKQRLVREFRDVVGSIVVLADPLSTVSLANLVGIPKTVVDRRLDSLHSVLSIPANQDSPVRLLHLSFGEFLLDPEKCEKNPFWVDKRERHRVIAGRCLELISSPEYLRQDICHVESPGKLRRYIDSQTINEYLPAHVRYACRYWVHHLEQSGKRIRDHDTVHVFLQKHFLYWLEALSLMGKISEAIALISALHTEISLFLYDARRFVLQNRWIVDIAPLQLYSSAIVFAPEMSIIRNTFEEQRPRWIFRLPKMPLAWSLELQKLEGHRITVNAVTFSPDGQLLASASHDWTVRLWNPATGEQLQQLGGHDDWVKAVAFSPDGQLLASASRDWTVRLWNPAT</sequence>
<dbReference type="AlphaFoldDB" id="A0A8E2DWG7"/>
<dbReference type="PANTHER" id="PTHR10039">
    <property type="entry name" value="AMELOGENIN"/>
    <property type="match status" value="1"/>
</dbReference>
<keyword evidence="2" id="KW-0853">WD repeat</keyword>
<dbReference type="EMBL" id="KV746301">
    <property type="protein sequence ID" value="OCK72853.1"/>
    <property type="molecule type" value="Genomic_DNA"/>
</dbReference>
<dbReference type="InterPro" id="IPR056884">
    <property type="entry name" value="NPHP3-like_N"/>
</dbReference>
<dbReference type="SUPFAM" id="SSF52540">
    <property type="entry name" value="P-loop containing nucleoside triphosphate hydrolases"/>
    <property type="match status" value="1"/>
</dbReference>
<evidence type="ECO:0000256" key="1">
    <source>
        <dbReference type="ARBA" id="ARBA00022737"/>
    </source>
</evidence>
<dbReference type="Pfam" id="PF00400">
    <property type="entry name" value="WD40"/>
    <property type="match status" value="2"/>
</dbReference>